<evidence type="ECO:0000313" key="2">
    <source>
        <dbReference type="Proteomes" id="UP001159405"/>
    </source>
</evidence>
<organism evidence="1 2">
    <name type="scientific">Porites lobata</name>
    <dbReference type="NCBI Taxonomy" id="104759"/>
    <lineage>
        <taxon>Eukaryota</taxon>
        <taxon>Metazoa</taxon>
        <taxon>Cnidaria</taxon>
        <taxon>Anthozoa</taxon>
        <taxon>Hexacorallia</taxon>
        <taxon>Scleractinia</taxon>
        <taxon>Fungiina</taxon>
        <taxon>Poritidae</taxon>
        <taxon>Porites</taxon>
    </lineage>
</organism>
<feature type="non-terminal residue" evidence="1">
    <location>
        <position position="1"/>
    </location>
</feature>
<protein>
    <submittedName>
        <fullName evidence="1">Uncharacterized protein</fullName>
    </submittedName>
</protein>
<dbReference type="Proteomes" id="UP001159405">
    <property type="component" value="Unassembled WGS sequence"/>
</dbReference>
<sequence>YFEKLPFGPFIKIDDVANTEFKTRDPIHIPEGCTFPDDYKQCMEDYPGPDDEYDWEGICYEGQQLKEIPNEWITFKAVELRPTEHAKQGLLEAEMFVEINFLRKEDIGVTMNKQMAAYPPLRARRHKLRISKGGDFV</sequence>
<accession>A0ABN8RC58</accession>
<comment type="caution">
    <text evidence="1">The sequence shown here is derived from an EMBL/GenBank/DDBJ whole genome shotgun (WGS) entry which is preliminary data.</text>
</comment>
<proteinExistence type="predicted"/>
<evidence type="ECO:0000313" key="1">
    <source>
        <dbReference type="EMBL" id="CAH3176821.1"/>
    </source>
</evidence>
<name>A0ABN8RC58_9CNID</name>
<dbReference type="EMBL" id="CALNXK010000217">
    <property type="protein sequence ID" value="CAH3176821.1"/>
    <property type="molecule type" value="Genomic_DNA"/>
</dbReference>
<keyword evidence="2" id="KW-1185">Reference proteome</keyword>
<gene>
    <name evidence="1" type="ORF">PLOB_00018462</name>
</gene>
<reference evidence="1 2" key="1">
    <citation type="submission" date="2022-05" db="EMBL/GenBank/DDBJ databases">
        <authorList>
            <consortium name="Genoscope - CEA"/>
            <person name="William W."/>
        </authorList>
    </citation>
    <scope>NUCLEOTIDE SEQUENCE [LARGE SCALE GENOMIC DNA]</scope>
</reference>